<dbReference type="GO" id="GO:0005524">
    <property type="term" value="F:ATP binding"/>
    <property type="evidence" value="ECO:0007669"/>
    <property type="project" value="UniProtKB-KW"/>
</dbReference>
<keyword evidence="10" id="KW-0175">Coiled coil</keyword>
<dbReference type="InterPro" id="IPR047187">
    <property type="entry name" value="SF1_C_Upf1"/>
</dbReference>
<dbReference type="GO" id="GO:0006793">
    <property type="term" value="P:phosphorus metabolic process"/>
    <property type="evidence" value="ECO:0007669"/>
    <property type="project" value="UniProtKB-ARBA"/>
</dbReference>
<comment type="function">
    <text evidence="1">Could be a virulence factor.</text>
</comment>
<dbReference type="InterPro" id="IPR050534">
    <property type="entry name" value="Coronavir_polyprotein_1ab"/>
</dbReference>
<keyword evidence="8" id="KW-0067">ATP-binding</keyword>
<evidence type="ECO:0000313" key="13">
    <source>
        <dbReference type="Proteomes" id="UP000295277"/>
    </source>
</evidence>
<evidence type="ECO:0000256" key="3">
    <source>
        <dbReference type="ARBA" id="ARBA00018392"/>
    </source>
</evidence>
<accession>A0A4R1YLP1</accession>
<dbReference type="InterPro" id="IPR025202">
    <property type="entry name" value="PLD-like_dom"/>
</dbReference>
<dbReference type="InterPro" id="IPR016834">
    <property type="entry name" value="UCP026306"/>
</dbReference>
<evidence type="ECO:0000256" key="9">
    <source>
        <dbReference type="ARBA" id="ARBA00029594"/>
    </source>
</evidence>
<dbReference type="CDD" id="cd09118">
    <property type="entry name" value="PLDc_yjhR_C_like"/>
    <property type="match status" value="1"/>
</dbReference>
<evidence type="ECO:0000256" key="7">
    <source>
        <dbReference type="ARBA" id="ARBA00022806"/>
    </source>
</evidence>
<keyword evidence="5" id="KW-0547">Nucleotide-binding</keyword>
<protein>
    <recommendedName>
        <fullName evidence="3">Phospholipase D</fullName>
    </recommendedName>
    <alternativeName>
        <fullName evidence="9">Choline phosphatase</fullName>
    </alternativeName>
</protein>
<dbReference type="InterPro" id="IPR001736">
    <property type="entry name" value="PLipase_D/transphosphatidylase"/>
</dbReference>
<dbReference type="PANTHER" id="PTHR43788:SF8">
    <property type="entry name" value="DNA-BINDING PROTEIN SMUBP-2"/>
    <property type="match status" value="1"/>
</dbReference>
<keyword evidence="6" id="KW-0378">Hydrolase</keyword>
<name>A0A4R1YLP1_9RHOB</name>
<proteinExistence type="predicted"/>
<evidence type="ECO:0000256" key="6">
    <source>
        <dbReference type="ARBA" id="ARBA00022801"/>
    </source>
</evidence>
<dbReference type="InterPro" id="IPR027417">
    <property type="entry name" value="P-loop_NTPase"/>
</dbReference>
<dbReference type="SUPFAM" id="SSF56024">
    <property type="entry name" value="Phospholipase D/nuclease"/>
    <property type="match status" value="1"/>
</dbReference>
<dbReference type="OrthoDB" id="9757917at2"/>
<comment type="subcellular location">
    <subcellularLocation>
        <location evidence="2">Secreted</location>
    </subcellularLocation>
</comment>
<feature type="coiled-coil region" evidence="10">
    <location>
        <begin position="519"/>
        <end position="546"/>
    </location>
</feature>
<dbReference type="EMBL" id="SLVM01000026">
    <property type="protein sequence ID" value="TCM78371.1"/>
    <property type="molecule type" value="Genomic_DNA"/>
</dbReference>
<dbReference type="SUPFAM" id="SSF52540">
    <property type="entry name" value="P-loop containing nucleoside triphosphate hydrolases"/>
    <property type="match status" value="1"/>
</dbReference>
<dbReference type="PROSITE" id="PS50035">
    <property type="entry name" value="PLD"/>
    <property type="match status" value="1"/>
</dbReference>
<organism evidence="12 13">
    <name type="scientific">Rhodovulum steppense</name>
    <dbReference type="NCBI Taxonomy" id="540251"/>
    <lineage>
        <taxon>Bacteria</taxon>
        <taxon>Pseudomonadati</taxon>
        <taxon>Pseudomonadota</taxon>
        <taxon>Alphaproteobacteria</taxon>
        <taxon>Rhodobacterales</taxon>
        <taxon>Paracoccaceae</taxon>
        <taxon>Rhodovulum</taxon>
    </lineage>
</organism>
<dbReference type="Proteomes" id="UP000295277">
    <property type="component" value="Unassembled WGS sequence"/>
</dbReference>
<dbReference type="Pfam" id="PF13091">
    <property type="entry name" value="PLDc_2"/>
    <property type="match status" value="1"/>
</dbReference>
<evidence type="ECO:0000256" key="4">
    <source>
        <dbReference type="ARBA" id="ARBA00022525"/>
    </source>
</evidence>
<comment type="caution">
    <text evidence="12">The sequence shown here is derived from an EMBL/GenBank/DDBJ whole genome shotgun (WGS) entry which is preliminary data.</text>
</comment>
<dbReference type="PANTHER" id="PTHR43788">
    <property type="entry name" value="DNA2/NAM7 HELICASE FAMILY MEMBER"/>
    <property type="match status" value="1"/>
</dbReference>
<evidence type="ECO:0000256" key="8">
    <source>
        <dbReference type="ARBA" id="ARBA00022840"/>
    </source>
</evidence>
<evidence type="ECO:0000256" key="2">
    <source>
        <dbReference type="ARBA" id="ARBA00004613"/>
    </source>
</evidence>
<dbReference type="CDD" id="cd18808">
    <property type="entry name" value="SF1_C_Upf1"/>
    <property type="match status" value="1"/>
</dbReference>
<dbReference type="AlphaFoldDB" id="A0A4R1YLP1"/>
<evidence type="ECO:0000256" key="5">
    <source>
        <dbReference type="ARBA" id="ARBA00022741"/>
    </source>
</evidence>
<keyword evidence="7" id="KW-0347">Helicase</keyword>
<dbReference type="GO" id="GO:0016787">
    <property type="term" value="F:hydrolase activity"/>
    <property type="evidence" value="ECO:0007669"/>
    <property type="project" value="UniProtKB-KW"/>
</dbReference>
<evidence type="ECO:0000313" key="12">
    <source>
        <dbReference type="EMBL" id="TCM78371.1"/>
    </source>
</evidence>
<evidence type="ECO:0000256" key="10">
    <source>
        <dbReference type="SAM" id="Coils"/>
    </source>
</evidence>
<dbReference type="GO" id="GO:0005576">
    <property type="term" value="C:extracellular region"/>
    <property type="evidence" value="ECO:0007669"/>
    <property type="project" value="UniProtKB-SubCell"/>
</dbReference>
<keyword evidence="13" id="KW-1185">Reference proteome</keyword>
<dbReference type="Gene3D" id="3.30.870.10">
    <property type="entry name" value="Endonuclease Chain A"/>
    <property type="match status" value="1"/>
</dbReference>
<sequence length="1137" mass="122475">MDDALTNTLRYWRTSLADGALGEGKFTQGDRKRFLDMPAEALKTGILPGDVVDRVFRGQASVRTMGIRFWPLVTARKSSHGAARAGGLPEIVAPVVTEATVDRAGRISPTRNALARDLLTPLPSGEFAIGSVDALDSFLTESPLPDMTGEGAWQAYLGHCRRMVDAVSEGWPRGDADYQPIGTGFLEPAEDANATVRGILDLYDKLLSERPDTSLLAQIARPRSGAASPDHRIEQDFARRLGHSNASFPLAEHQRQVLAWLDASAPGQVIAVNGPPGTGKTTMLLSAVAGLWVRAALRGEDPPVIVAASSNNQAVTNIIDAFGKDFGKGEGPFAGRWLPEVESFGMFLASHSRRLEAARRYQTEEFQAARETVAYVQRAKDAYLLAAREALPELANPDVASVVSALQERIASEVGKLSRIDRAAGARRAARAALEAQLGPDPEAMEARLAAEVAERTAAAGKLRAARAALDRHLASESSLTAVVGFLSSVKEKRALRARLAIGDLLPGLETARCVGEVEDRVGTELRSAEDALKSAEQALARARAVRRDFVEAERGWQEAATALGGGDDLAELDRRADVGTRFALFLLATHYWEGRWLLAMEADLAAIVAAKGKNGKATVIPRWHRRMMLTPCAVATFASLPGKMTYTRRDGGKWATEYLLDFIDLLIVDEAGQVLPEVAGASFALAKRALVIGDTQQIEPISSVPRPVDIGNLRNCGLLGGDADMDTLVARGICSTVGSAMRLAQEACHVSPYPDLEKGLYLFEHRRCYDEIIGFSNALCYKGKLRPLRGSAPSEADLPALGYLHVDGRAVTSGGSRANLLEARTIAAWLDANRAGLEGRYRSPLERIVGIVTPFGRQVREIRDACADRGISVDGRDGMTIGTVHALQGAERPVVIFSPVYSKHADGGFIDASSSMLNVTVSRARDSCLVFGDMDVMAAARAGSPRSILAGFLFASDANALQFAAEPRMDLKQGSGQIQMLRDAAGHDAFLLDALSAGGRRYMIVSPWVIAGTMERVGLVAAFEAAIRRGAEVDVFADPLLNQGPAAGGLTQMEAVEKTFARIGVRLHKLPKLHSKIVAIDDDLLCIGSYNWLSADRQGQYARHETSFVYRGQHLEDEIRTIKDSLKHREQSAKPG</sequence>
<feature type="domain" description="PLD phosphodiesterase" evidence="11">
    <location>
        <begin position="1070"/>
        <end position="1097"/>
    </location>
</feature>
<reference evidence="12 13" key="1">
    <citation type="submission" date="2019-03" db="EMBL/GenBank/DDBJ databases">
        <title>Genomic Encyclopedia of Type Strains, Phase IV (KMG-IV): sequencing the most valuable type-strain genomes for metagenomic binning, comparative biology and taxonomic classification.</title>
        <authorList>
            <person name="Goeker M."/>
        </authorList>
    </citation>
    <scope>NUCLEOTIDE SEQUENCE [LARGE SCALE GENOMIC DNA]</scope>
    <source>
        <strain evidence="12 13">DSM 21153</strain>
    </source>
</reference>
<evidence type="ECO:0000259" key="11">
    <source>
        <dbReference type="PROSITE" id="PS50035"/>
    </source>
</evidence>
<dbReference type="GO" id="GO:0043139">
    <property type="term" value="F:5'-3' DNA helicase activity"/>
    <property type="evidence" value="ECO:0007669"/>
    <property type="project" value="TreeGrafter"/>
</dbReference>
<dbReference type="Pfam" id="PF13087">
    <property type="entry name" value="AAA_12"/>
    <property type="match status" value="1"/>
</dbReference>
<keyword evidence="4" id="KW-0964">Secreted</keyword>
<dbReference type="InterPro" id="IPR041679">
    <property type="entry name" value="DNA2/NAM7-like_C"/>
</dbReference>
<dbReference type="RefSeq" id="WP_132696324.1">
    <property type="nucleotide sequence ID" value="NZ_SLVM01000026.1"/>
</dbReference>
<dbReference type="PIRSF" id="PIRSF026306">
    <property type="entry name" value="UCP026306"/>
    <property type="match status" value="1"/>
</dbReference>
<dbReference type="Gene3D" id="3.40.50.300">
    <property type="entry name" value="P-loop containing nucleotide triphosphate hydrolases"/>
    <property type="match status" value="3"/>
</dbReference>
<gene>
    <name evidence="12" type="ORF">EV216_12648</name>
</gene>
<evidence type="ECO:0000256" key="1">
    <source>
        <dbReference type="ARBA" id="ARBA00003145"/>
    </source>
</evidence>